<dbReference type="RefSeq" id="WP_003445280.1">
    <property type="nucleotide sequence ID" value="NZ_ANZB01000007.1"/>
</dbReference>
<reference evidence="1 4" key="1">
    <citation type="journal article" date="2015" name="Genome Announc.">
        <title>Complete Genome Sequence of the Nitrogen-Fixing and Solvent-Producing Clostridium pasteurianum DSM 525.</title>
        <authorList>
            <person name="Poehlein A."/>
            <person name="Grosse-Honebrink A."/>
            <person name="Zhang Y."/>
            <person name="Minton N.P."/>
            <person name="Daniel R."/>
        </authorList>
    </citation>
    <scope>NUCLEOTIDE SEQUENCE [LARGE SCALE GENOMIC DNA]</scope>
    <source>
        <strain evidence="1">DSM 525</strain>
        <strain evidence="4">DSM 525 / ATCC 6013</strain>
    </source>
</reference>
<dbReference type="PIRSF" id="PIRSF012293">
    <property type="entry name" value="EutA"/>
    <property type="match status" value="1"/>
</dbReference>
<dbReference type="Proteomes" id="UP000028042">
    <property type="component" value="Unassembled WGS sequence"/>
</dbReference>
<proteinExistence type="predicted"/>
<dbReference type="Pfam" id="PF06277">
    <property type="entry name" value="EutA"/>
    <property type="match status" value="1"/>
</dbReference>
<dbReference type="Proteomes" id="UP000030905">
    <property type="component" value="Chromosome"/>
</dbReference>
<organism evidence="1 4">
    <name type="scientific">Clostridium pasteurianum DSM 525 = ATCC 6013</name>
    <dbReference type="NCBI Taxonomy" id="1262449"/>
    <lineage>
        <taxon>Bacteria</taxon>
        <taxon>Bacillati</taxon>
        <taxon>Bacillota</taxon>
        <taxon>Clostridia</taxon>
        <taxon>Eubacteriales</taxon>
        <taxon>Clostridiaceae</taxon>
        <taxon>Clostridium</taxon>
    </lineage>
</organism>
<reference evidence="2 3" key="3">
    <citation type="journal article" name="Genome Announc.">
        <title>Improved Draft Genome Sequence of Clostridium pasteurianum Strain ATCC 6013 (DSM 525) Using a Hybrid Next-Generation Sequencing Approach.</title>
        <authorList>
            <person name="Pyne M.E."/>
            <person name="Utturkar S."/>
            <person name="Brown S.D."/>
            <person name="Moo-Young M."/>
            <person name="Chung D.A."/>
            <person name="Chou C.P."/>
        </authorList>
    </citation>
    <scope>NUCLEOTIDE SEQUENCE [LARGE SCALE GENOMIC DNA]</scope>
    <source>
        <strain evidence="2 3">ATCC 6013</strain>
    </source>
</reference>
<dbReference type="PANTHER" id="PTHR32432:SF13">
    <property type="entry name" value="ETHANOLAMINE AMMONIA-LYASE REACTIVASE EUTA"/>
    <property type="match status" value="1"/>
</dbReference>
<dbReference type="PATRIC" id="fig|1262449.3.peg.2256"/>
<dbReference type="InterPro" id="IPR009377">
    <property type="entry name" value="EutA"/>
</dbReference>
<dbReference type="InterPro" id="IPR050696">
    <property type="entry name" value="FtsA/MreB"/>
</dbReference>
<dbReference type="eggNOG" id="COG4819">
    <property type="taxonomic scope" value="Bacteria"/>
</dbReference>
<name>A0A0H3JB39_CLOPA</name>
<dbReference type="EMBL" id="CP009268">
    <property type="protein sequence ID" value="AJA53048.1"/>
    <property type="molecule type" value="Genomic_DNA"/>
</dbReference>
<dbReference type="GeneID" id="93075114"/>
<dbReference type="SUPFAM" id="SSF53067">
    <property type="entry name" value="Actin-like ATPase domain"/>
    <property type="match status" value="1"/>
</dbReference>
<dbReference type="AlphaFoldDB" id="A0A0H3JB39"/>
<dbReference type="KEGG" id="cpae:CPAST_c29940"/>
<dbReference type="KEGG" id="cpat:CLPA_c29940"/>
<accession>A0A0H3JB39</accession>
<sequence>MKEEILSVGIDIGTTTTQLIFSKITVNNIAGPFSIPNVKITDKKIIYKSKIYFTPLFSSGKINLEEIKKIIDNEYKKACIAKEDVATGAIIITGETARKENAEQVLSALSEFSGDFVVATAGVDLESILAGYGSGAAEFSKNTASKVINFDIGGGTTNTVLFEAGEVVDAFALDIGGRLIKFDKDCKITYISEKILALIKNLKLNLKIGYVPQIHQLKILTNVFADILVKIAKNEELNKDIEELFIGHKNKKLKAENFMLSGGVSEFVYSDKIINQWKQIVQYGDIGPLLGCSIRDNFKKNRFKISEPKEKIRATVIGVGSYSMDISGSTVVFDNEILQMKNIPIIKLSEDSRGIINDDIINKINLYEGLNVALAFKGPKSPSYEDIKIIAESILDAVKNRNNPVIIIIENDFAKALGQRIKNILKDSKKLICIDGIKVENGDYVDIGKPISSVVPVVIKTLIFKN</sequence>
<evidence type="ECO:0000313" key="3">
    <source>
        <dbReference type="Proteomes" id="UP000028042"/>
    </source>
</evidence>
<dbReference type="InterPro" id="IPR043129">
    <property type="entry name" value="ATPase_NBD"/>
</dbReference>
<evidence type="ECO:0000313" key="4">
    <source>
        <dbReference type="Proteomes" id="UP000030905"/>
    </source>
</evidence>
<evidence type="ECO:0000313" key="1">
    <source>
        <dbReference type="EMBL" id="AJA53048.1"/>
    </source>
</evidence>
<dbReference type="EMBL" id="JPGY02000001">
    <property type="protein sequence ID" value="KRU10944.1"/>
    <property type="molecule type" value="Genomic_DNA"/>
</dbReference>
<evidence type="ECO:0000313" key="2">
    <source>
        <dbReference type="EMBL" id="KRU10944.1"/>
    </source>
</evidence>
<protein>
    <submittedName>
        <fullName evidence="2">Ethanolamine utilization EutA</fullName>
    </submittedName>
    <submittedName>
        <fullName evidence="1">Ethanolamine utilization protein EutA</fullName>
    </submittedName>
</protein>
<keyword evidence="4" id="KW-1185">Reference proteome</keyword>
<gene>
    <name evidence="1" type="primary">eutA</name>
    <name evidence="1" type="ORF">CLPA_c29940</name>
    <name evidence="2" type="ORF">CP6013_00191</name>
</gene>
<reference evidence="2" key="2">
    <citation type="submission" date="2015-10" db="EMBL/GenBank/DDBJ databases">
        <title>Improved Draft Genome Sequence of Clostridium pasteurianum Strain ATCC 6013 (DSM 525) Using a Hybrid Next-Generation Sequencing Approach.</title>
        <authorList>
            <person name="Pyne M.E."/>
            <person name="Utturkar S.M."/>
            <person name="Brown S.D."/>
            <person name="Moo-Young M."/>
            <person name="Chung D.A."/>
            <person name="Chou P.C."/>
        </authorList>
    </citation>
    <scope>NUCLEOTIDE SEQUENCE</scope>
    <source>
        <strain evidence="2">ATCC 6013</strain>
    </source>
</reference>
<dbReference type="PANTHER" id="PTHR32432">
    <property type="entry name" value="CELL DIVISION PROTEIN FTSA-RELATED"/>
    <property type="match status" value="1"/>
</dbReference>